<feature type="transmembrane region" description="Helical" evidence="8">
    <location>
        <begin position="67"/>
        <end position="86"/>
    </location>
</feature>
<reference evidence="10 11" key="1">
    <citation type="submission" date="2024-10" db="EMBL/GenBank/DDBJ databases">
        <title>The Natural Products Discovery Center: Release of the First 8490 Sequenced Strains for Exploring Actinobacteria Biosynthetic Diversity.</title>
        <authorList>
            <person name="Kalkreuter E."/>
            <person name="Kautsar S.A."/>
            <person name="Yang D."/>
            <person name="Bader C.D."/>
            <person name="Teijaro C.N."/>
            <person name="Fluegel L."/>
            <person name="Davis C.M."/>
            <person name="Simpson J.R."/>
            <person name="Lauterbach L."/>
            <person name="Steele A.D."/>
            <person name="Gui C."/>
            <person name="Meng S."/>
            <person name="Li G."/>
            <person name="Viehrig K."/>
            <person name="Ye F."/>
            <person name="Su P."/>
            <person name="Kiefer A.F."/>
            <person name="Nichols A."/>
            <person name="Cepeda A.J."/>
            <person name="Yan W."/>
            <person name="Fan B."/>
            <person name="Jiang Y."/>
            <person name="Adhikari A."/>
            <person name="Zheng C.-J."/>
            <person name="Schuster L."/>
            <person name="Cowan T.M."/>
            <person name="Smanski M.J."/>
            <person name="Chevrette M.G."/>
            <person name="De Carvalho L.P.S."/>
            <person name="Shen B."/>
        </authorList>
    </citation>
    <scope>NUCLEOTIDE SEQUENCE [LARGE SCALE GENOMIC DNA]</scope>
    <source>
        <strain evidence="10 11">NPDC013366</strain>
    </source>
</reference>
<feature type="transmembrane region" description="Helical" evidence="8">
    <location>
        <begin position="255"/>
        <end position="276"/>
    </location>
</feature>
<feature type="transmembrane region" description="Helical" evidence="8">
    <location>
        <begin position="321"/>
        <end position="340"/>
    </location>
</feature>
<dbReference type="InterPro" id="IPR011701">
    <property type="entry name" value="MFS"/>
</dbReference>
<dbReference type="Gene3D" id="1.20.1250.20">
    <property type="entry name" value="MFS general substrate transporter like domains"/>
    <property type="match status" value="1"/>
</dbReference>
<comment type="subcellular location">
    <subcellularLocation>
        <location evidence="1">Cell membrane</location>
        <topology evidence="1">Multi-pass membrane protein</topology>
    </subcellularLocation>
</comment>
<organism evidence="10 11">
    <name type="scientific">Streptomyces eurythermus</name>
    <dbReference type="NCBI Taxonomy" id="42237"/>
    <lineage>
        <taxon>Bacteria</taxon>
        <taxon>Bacillati</taxon>
        <taxon>Actinomycetota</taxon>
        <taxon>Actinomycetes</taxon>
        <taxon>Kitasatosporales</taxon>
        <taxon>Streptomycetaceae</taxon>
        <taxon>Streptomyces</taxon>
    </lineage>
</organism>
<feature type="transmembrane region" description="Helical" evidence="8">
    <location>
        <begin position="128"/>
        <end position="147"/>
    </location>
</feature>
<keyword evidence="4 8" id="KW-0812">Transmembrane</keyword>
<evidence type="ECO:0000256" key="8">
    <source>
        <dbReference type="SAM" id="Phobius"/>
    </source>
</evidence>
<dbReference type="PROSITE" id="PS50850">
    <property type="entry name" value="MFS"/>
    <property type="match status" value="1"/>
</dbReference>
<gene>
    <name evidence="10" type="ORF">ACF1HC_23590</name>
</gene>
<dbReference type="InterPro" id="IPR004638">
    <property type="entry name" value="EmrB-like"/>
</dbReference>
<feature type="transmembrane region" description="Helical" evidence="8">
    <location>
        <begin position="92"/>
        <end position="116"/>
    </location>
</feature>
<dbReference type="EMBL" id="JBICBM010000011">
    <property type="protein sequence ID" value="MFF9884552.1"/>
    <property type="molecule type" value="Genomic_DNA"/>
</dbReference>
<evidence type="ECO:0000256" key="7">
    <source>
        <dbReference type="SAM" id="MobiDB-lite"/>
    </source>
</evidence>
<dbReference type="SUPFAM" id="SSF103473">
    <property type="entry name" value="MFS general substrate transporter"/>
    <property type="match status" value="1"/>
</dbReference>
<dbReference type="InterPro" id="IPR036259">
    <property type="entry name" value="MFS_trans_sf"/>
</dbReference>
<evidence type="ECO:0000313" key="11">
    <source>
        <dbReference type="Proteomes" id="UP001603418"/>
    </source>
</evidence>
<keyword evidence="5 8" id="KW-1133">Transmembrane helix</keyword>
<evidence type="ECO:0000256" key="2">
    <source>
        <dbReference type="ARBA" id="ARBA00022448"/>
    </source>
</evidence>
<evidence type="ECO:0000256" key="6">
    <source>
        <dbReference type="ARBA" id="ARBA00023136"/>
    </source>
</evidence>
<accession>A0ABW6Z071</accession>
<feature type="transmembrane region" description="Helical" evidence="8">
    <location>
        <begin position="455"/>
        <end position="477"/>
    </location>
</feature>
<keyword evidence="3" id="KW-1003">Cell membrane</keyword>
<evidence type="ECO:0000256" key="4">
    <source>
        <dbReference type="ARBA" id="ARBA00022692"/>
    </source>
</evidence>
<feature type="region of interest" description="Disordered" evidence="7">
    <location>
        <begin position="484"/>
        <end position="555"/>
    </location>
</feature>
<dbReference type="Pfam" id="PF07690">
    <property type="entry name" value="MFS_1"/>
    <property type="match status" value="1"/>
</dbReference>
<keyword evidence="2" id="KW-0813">Transport</keyword>
<dbReference type="CDD" id="cd17502">
    <property type="entry name" value="MFS_Azr1_MDR_like"/>
    <property type="match status" value="1"/>
</dbReference>
<feature type="transmembrane region" description="Helical" evidence="8">
    <location>
        <begin position="288"/>
        <end position="309"/>
    </location>
</feature>
<dbReference type="InterPro" id="IPR020846">
    <property type="entry name" value="MFS_dom"/>
</dbReference>
<dbReference type="Gene3D" id="1.20.1720.10">
    <property type="entry name" value="Multidrug resistance protein D"/>
    <property type="match status" value="1"/>
</dbReference>
<dbReference type="PANTHER" id="PTHR23501:SF197">
    <property type="entry name" value="COMD"/>
    <property type="match status" value="1"/>
</dbReference>
<protein>
    <submittedName>
        <fullName evidence="10">MDR family MFS transporter</fullName>
    </submittedName>
</protein>
<name>A0ABW6Z071_9ACTN</name>
<sequence length="555" mass="57398">MGVFGLMLGIVLATLDGQIISTALPTVVGDLGGMDHFSWVVTVYLLAMSATTPIWGKTGDLYGRKGAYMSSIGLFLAGSVLCGLAQNMVQLITFRALQGLGAGGLMVGALSVLGVLVAPQDRGRVQSVVGVMLPVAFVGGPLLGGFITDYMNWRWTFYVNVPVGIVALVAVARGVKLHTERVKGRIDYLGALLLTVAVMALTLMATWAGNRYSWLSQPITGLGLVAVVSLAWFVRVERRAQEPVMPPGLFRSREFSLAQVLSFLAGAVMVSTINYLPQYMQFVQGASSTVSGMLILPMMLGMLTAQLTAGRLTDRGGLDRVMPISGSAVMVVGALVLLLLGTGTPVALASALTVVMGLGVGILMQSTLLTTLNNATHKDMGAASGTVTLTRTIGGSLGVAVLGAVQSGRMHETLVGRLGSGTEERLTAGGEFTPAVLKNMPPAVRDAAEAAVTSGLRGVVIGATFLSAVAFVTTWFIRAAPRAGSPLADGAAGGEGGGSDATYTDHSRTEGEDRPATPSLRATEQKQPGAGAHATFPREPSQYSPVPDAGAPDPG</sequence>
<feature type="compositionally biased region" description="Basic and acidic residues" evidence="7">
    <location>
        <begin position="503"/>
        <end position="515"/>
    </location>
</feature>
<dbReference type="RefSeq" id="WP_063766428.1">
    <property type="nucleotide sequence ID" value="NZ_JBICBM010000011.1"/>
</dbReference>
<keyword evidence="11" id="KW-1185">Reference proteome</keyword>
<dbReference type="Proteomes" id="UP001603418">
    <property type="component" value="Unassembled WGS sequence"/>
</dbReference>
<dbReference type="NCBIfam" id="TIGR00711">
    <property type="entry name" value="efflux_EmrB"/>
    <property type="match status" value="1"/>
</dbReference>
<proteinExistence type="predicted"/>
<evidence type="ECO:0000313" key="10">
    <source>
        <dbReference type="EMBL" id="MFF9884552.1"/>
    </source>
</evidence>
<evidence type="ECO:0000256" key="5">
    <source>
        <dbReference type="ARBA" id="ARBA00022989"/>
    </source>
</evidence>
<feature type="transmembrane region" description="Helical" evidence="8">
    <location>
        <begin position="37"/>
        <end position="55"/>
    </location>
</feature>
<feature type="transmembrane region" description="Helical" evidence="8">
    <location>
        <begin position="214"/>
        <end position="234"/>
    </location>
</feature>
<feature type="transmembrane region" description="Helical" evidence="8">
    <location>
        <begin position="153"/>
        <end position="175"/>
    </location>
</feature>
<evidence type="ECO:0000256" key="1">
    <source>
        <dbReference type="ARBA" id="ARBA00004651"/>
    </source>
</evidence>
<evidence type="ECO:0000256" key="3">
    <source>
        <dbReference type="ARBA" id="ARBA00022475"/>
    </source>
</evidence>
<keyword evidence="6 8" id="KW-0472">Membrane</keyword>
<comment type="caution">
    <text evidence="10">The sequence shown here is derived from an EMBL/GenBank/DDBJ whole genome shotgun (WGS) entry which is preliminary data.</text>
</comment>
<feature type="transmembrane region" description="Helical" evidence="8">
    <location>
        <begin position="187"/>
        <end position="208"/>
    </location>
</feature>
<feature type="domain" description="Major facilitator superfamily (MFS) profile" evidence="9">
    <location>
        <begin position="2"/>
        <end position="482"/>
    </location>
</feature>
<dbReference type="PANTHER" id="PTHR23501">
    <property type="entry name" value="MAJOR FACILITATOR SUPERFAMILY"/>
    <property type="match status" value="1"/>
</dbReference>
<feature type="transmembrane region" description="Helical" evidence="8">
    <location>
        <begin position="346"/>
        <end position="364"/>
    </location>
</feature>
<evidence type="ECO:0000259" key="9">
    <source>
        <dbReference type="PROSITE" id="PS50850"/>
    </source>
</evidence>